<name>A0ABV6GBY2_9BACI</name>
<dbReference type="InterPro" id="IPR050523">
    <property type="entry name" value="AKR_Detox_Biosynth"/>
</dbReference>
<organism evidence="2 3">
    <name type="scientific">Metabacillus herbersteinensis</name>
    <dbReference type="NCBI Taxonomy" id="283816"/>
    <lineage>
        <taxon>Bacteria</taxon>
        <taxon>Bacillati</taxon>
        <taxon>Bacillota</taxon>
        <taxon>Bacilli</taxon>
        <taxon>Bacillales</taxon>
        <taxon>Bacillaceae</taxon>
        <taxon>Metabacillus</taxon>
    </lineage>
</organism>
<dbReference type="PANTHER" id="PTHR43364:SF1">
    <property type="entry name" value="OXIDOREDUCTASE YDHF"/>
    <property type="match status" value="1"/>
</dbReference>
<keyword evidence="2" id="KW-0560">Oxidoreductase</keyword>
<dbReference type="InterPro" id="IPR036812">
    <property type="entry name" value="NAD(P)_OxRdtase_dom_sf"/>
</dbReference>
<dbReference type="Proteomes" id="UP001589854">
    <property type="component" value="Unassembled WGS sequence"/>
</dbReference>
<dbReference type="Gene3D" id="3.20.20.100">
    <property type="entry name" value="NADP-dependent oxidoreductase domain"/>
    <property type="match status" value="1"/>
</dbReference>
<accession>A0ABV6GBY2</accession>
<feature type="domain" description="NADP-dependent oxidoreductase" evidence="1">
    <location>
        <begin position="14"/>
        <end position="289"/>
    </location>
</feature>
<gene>
    <name evidence="2" type="ORF">ACFFIX_05940</name>
</gene>
<keyword evidence="3" id="KW-1185">Reference proteome</keyword>
<dbReference type="EMBL" id="JBHLVO010000003">
    <property type="protein sequence ID" value="MFC0270988.1"/>
    <property type="molecule type" value="Genomic_DNA"/>
</dbReference>
<dbReference type="PANTHER" id="PTHR43364">
    <property type="entry name" value="NADH-SPECIFIC METHYLGLYOXAL REDUCTASE-RELATED"/>
    <property type="match status" value="1"/>
</dbReference>
<dbReference type="RefSeq" id="WP_378931568.1">
    <property type="nucleotide sequence ID" value="NZ_JBHLVO010000003.1"/>
</dbReference>
<dbReference type="CDD" id="cd19092">
    <property type="entry name" value="AKR_BsYcsN_EcYdhF-like"/>
    <property type="match status" value="1"/>
</dbReference>
<dbReference type="GO" id="GO:0016491">
    <property type="term" value="F:oxidoreductase activity"/>
    <property type="evidence" value="ECO:0007669"/>
    <property type="project" value="UniProtKB-KW"/>
</dbReference>
<reference evidence="2 3" key="1">
    <citation type="submission" date="2024-09" db="EMBL/GenBank/DDBJ databases">
        <authorList>
            <person name="Sun Q."/>
            <person name="Mori K."/>
        </authorList>
    </citation>
    <scope>NUCLEOTIDE SEQUENCE [LARGE SCALE GENOMIC DNA]</scope>
    <source>
        <strain evidence="2 3">CCM 7228</strain>
    </source>
</reference>
<proteinExistence type="predicted"/>
<dbReference type="SUPFAM" id="SSF51430">
    <property type="entry name" value="NAD(P)-linked oxidoreductase"/>
    <property type="match status" value="1"/>
</dbReference>
<dbReference type="InterPro" id="IPR023210">
    <property type="entry name" value="NADP_OxRdtase_dom"/>
</dbReference>
<dbReference type="EC" id="1.-.-.-" evidence="2"/>
<comment type="caution">
    <text evidence="2">The sequence shown here is derived from an EMBL/GenBank/DDBJ whole genome shotgun (WGS) entry which is preliminary data.</text>
</comment>
<dbReference type="Pfam" id="PF00248">
    <property type="entry name" value="Aldo_ket_red"/>
    <property type="match status" value="1"/>
</dbReference>
<evidence type="ECO:0000313" key="3">
    <source>
        <dbReference type="Proteomes" id="UP001589854"/>
    </source>
</evidence>
<evidence type="ECO:0000259" key="1">
    <source>
        <dbReference type="Pfam" id="PF00248"/>
    </source>
</evidence>
<evidence type="ECO:0000313" key="2">
    <source>
        <dbReference type="EMBL" id="MFC0270988.1"/>
    </source>
</evidence>
<sequence length="300" mass="34343">MERIQLAEDLSFSRIIHGLWRLADWDFSQEETLQLIEECLERGITTFDHADIYGSYTCEELFGDALALKPELREKMEIVTKCGIKFASANRPSHTSKCYDTSKQHILQSVEQSLKNFQTDYIDVLLIHRPDPFMNPREVAEAFSQLKEEGKMRHFGVSNFKQSQFNMLQSFLDMPLVTNQIELSTYHLENFQDGTVDLCLEKRIAPMAWSPLAGGQVFTSQDEKAIRLREKLASIAKDVNAKEIDEVMYAWLLQHPANIMPIVGSGKLGRIDAAIKAQEIKLTVEQWFDILQTSMGHDVP</sequence>
<protein>
    <submittedName>
        <fullName evidence="2">Aldo/keto reductase family oxidoreductase</fullName>
        <ecNumber evidence="2">1.-.-.-</ecNumber>
    </submittedName>
</protein>